<dbReference type="GO" id="GO:0019441">
    <property type="term" value="P:L-tryptophan catabolic process to kynurenine"/>
    <property type="evidence" value="ECO:0007669"/>
    <property type="project" value="InterPro"/>
</dbReference>
<dbReference type="GO" id="GO:0004061">
    <property type="term" value="F:arylformamidase activity"/>
    <property type="evidence" value="ECO:0007669"/>
    <property type="project" value="InterPro"/>
</dbReference>
<organism evidence="1">
    <name type="scientific">Schlesneria paludicola</name>
    <dbReference type="NCBI Taxonomy" id="360056"/>
    <lineage>
        <taxon>Bacteria</taxon>
        <taxon>Pseudomonadati</taxon>
        <taxon>Planctomycetota</taxon>
        <taxon>Planctomycetia</taxon>
        <taxon>Planctomycetales</taxon>
        <taxon>Planctomycetaceae</taxon>
        <taxon>Schlesneria</taxon>
    </lineage>
</organism>
<sequence length="350" mass="38300">MPTPRSPWLCAVAGLVVCGWLLAADGNSPGLKKWQRGKGWGWVWGPDDEVGALNEMTDASRLAAARLITHGRCYDLGVLYNRQSYKWPGHSPGEILSFRTPEGVKRQLDLPFVGRDPSRTGWHSCALFLSDNIATQIDGLAHATEGDDDHWYNNFTEQQWGGNWGPRKCDAAKIPPIVARGVLIDVAASQGVEALPGHTPITVADLEAALRKQGTTLRPGDVVLIRTGTLRYWGTTGADHERIAAHDSAGITVDAARWLVEQQGAMLIGSDTSGLEYGPPADQAERYQAQFGSFMPVHNYLLIQQGVHIGEFHYLEDLSRDKVYEFCYIAATAKIQGTTAGFALRPLALR</sequence>
<dbReference type="InterPro" id="IPR037175">
    <property type="entry name" value="KFase_sf"/>
</dbReference>
<dbReference type="InterPro" id="IPR007325">
    <property type="entry name" value="KFase/CYL"/>
</dbReference>
<proteinExistence type="predicted"/>
<dbReference type="Pfam" id="PF04199">
    <property type="entry name" value="Cyclase"/>
    <property type="match status" value="1"/>
</dbReference>
<name>A0A7C4QNS6_9PLAN</name>
<accession>A0A7C4QNS6</accession>
<dbReference type="SUPFAM" id="SSF102198">
    <property type="entry name" value="Putative cyclase"/>
    <property type="match status" value="1"/>
</dbReference>
<gene>
    <name evidence="1" type="ORF">ENS64_09600</name>
</gene>
<dbReference type="Gene3D" id="3.50.30.50">
    <property type="entry name" value="Putative cyclase"/>
    <property type="match status" value="1"/>
</dbReference>
<reference evidence="1" key="1">
    <citation type="journal article" date="2020" name="mSystems">
        <title>Genome- and Community-Level Interaction Insights into Carbon Utilization and Element Cycling Functions of Hydrothermarchaeota in Hydrothermal Sediment.</title>
        <authorList>
            <person name="Zhou Z."/>
            <person name="Liu Y."/>
            <person name="Xu W."/>
            <person name="Pan J."/>
            <person name="Luo Z.H."/>
            <person name="Li M."/>
        </authorList>
    </citation>
    <scope>NUCLEOTIDE SEQUENCE [LARGE SCALE GENOMIC DNA]</scope>
    <source>
        <strain evidence="1">SpSt-508</strain>
    </source>
</reference>
<comment type="caution">
    <text evidence="1">The sequence shown here is derived from an EMBL/GenBank/DDBJ whole genome shotgun (WGS) entry which is preliminary data.</text>
</comment>
<dbReference type="EMBL" id="DSVQ01000012">
    <property type="protein sequence ID" value="HGT39500.1"/>
    <property type="molecule type" value="Genomic_DNA"/>
</dbReference>
<protein>
    <submittedName>
        <fullName evidence="1">Cyclase family protein</fullName>
    </submittedName>
</protein>
<dbReference type="PANTHER" id="PTHR34861">
    <property type="match status" value="1"/>
</dbReference>
<dbReference type="PANTHER" id="PTHR34861:SF10">
    <property type="entry name" value="CYCLASE"/>
    <property type="match status" value="1"/>
</dbReference>
<dbReference type="AlphaFoldDB" id="A0A7C4QNS6"/>
<evidence type="ECO:0000313" key="1">
    <source>
        <dbReference type="EMBL" id="HGT39500.1"/>
    </source>
</evidence>